<dbReference type="EMBL" id="JBHRVV010000001">
    <property type="protein sequence ID" value="MFC3457834.1"/>
    <property type="molecule type" value="Genomic_DNA"/>
</dbReference>
<keyword evidence="3" id="KW-1185">Reference proteome</keyword>
<accession>A0ABV7PF83</accession>
<dbReference type="PRINTS" id="PR00412">
    <property type="entry name" value="EPOXHYDRLASE"/>
</dbReference>
<protein>
    <submittedName>
        <fullName evidence="2">Alpha/beta fold hydrolase</fullName>
    </submittedName>
</protein>
<comment type="caution">
    <text evidence="2">The sequence shown here is derived from an EMBL/GenBank/DDBJ whole genome shotgun (WGS) entry which is preliminary data.</text>
</comment>
<reference evidence="3" key="1">
    <citation type="journal article" date="2019" name="Int. J. Syst. Evol. Microbiol.">
        <title>The Global Catalogue of Microorganisms (GCM) 10K type strain sequencing project: providing services to taxonomists for standard genome sequencing and annotation.</title>
        <authorList>
            <consortium name="The Broad Institute Genomics Platform"/>
            <consortium name="The Broad Institute Genome Sequencing Center for Infectious Disease"/>
            <person name="Wu L."/>
            <person name="Ma J."/>
        </authorList>
    </citation>
    <scope>NUCLEOTIDE SEQUENCE [LARGE SCALE GENOMIC DNA]</scope>
    <source>
        <strain evidence="3">CCM 7480</strain>
    </source>
</reference>
<dbReference type="Gene3D" id="3.40.50.1820">
    <property type="entry name" value="alpha/beta hydrolase"/>
    <property type="match status" value="1"/>
</dbReference>
<dbReference type="GO" id="GO:0016787">
    <property type="term" value="F:hydrolase activity"/>
    <property type="evidence" value="ECO:0007669"/>
    <property type="project" value="UniProtKB-KW"/>
</dbReference>
<gene>
    <name evidence="2" type="ORF">ACFOPH_06195</name>
</gene>
<proteinExistence type="predicted"/>
<dbReference type="RefSeq" id="WP_379734213.1">
    <property type="nucleotide sequence ID" value="NZ_JBHRVV010000001.1"/>
</dbReference>
<evidence type="ECO:0000313" key="2">
    <source>
        <dbReference type="EMBL" id="MFC3457834.1"/>
    </source>
</evidence>
<dbReference type="InterPro" id="IPR000073">
    <property type="entry name" value="AB_hydrolase_1"/>
</dbReference>
<dbReference type="Pfam" id="PF00561">
    <property type="entry name" value="Abhydrolase_1"/>
    <property type="match status" value="1"/>
</dbReference>
<evidence type="ECO:0000313" key="3">
    <source>
        <dbReference type="Proteomes" id="UP001595665"/>
    </source>
</evidence>
<dbReference type="InterPro" id="IPR029058">
    <property type="entry name" value="AB_hydrolase_fold"/>
</dbReference>
<feature type="domain" description="AB hydrolase-1" evidence="1">
    <location>
        <begin position="75"/>
        <end position="321"/>
    </location>
</feature>
<sequence length="357" mass="39180">MRTSYNPTRTTTRNTSAAARGGWQAKALVGGLALAASYFYVRAKTAQAERENPPRGRFIEVDGVRLHYLERGEGPVVVLLHGNGIVANDFETSGVLDALSERYRVIAFDRPGYGYSERPRTTLWTPDAQARLLHHALQELKVDSSIVVGHSWGTMVAMAMGLQVPDFVRGLVLLSGYYYPTLRMDAPVAAQPAIPILGDILRHTLTPLLARLIWPLMEKRVFSPRKVSERFRQLPVWMMLRPGQLRAAGADAALMAPAAMSLAKRYDQLRVPVQILSGTRDKIVTPAIHSERLHEALERGDPGSELQLEPGVGHMVHYAHPELVARAVDAIAAQVGEPVTLRSPRAEALARAGESGV</sequence>
<keyword evidence="2" id="KW-0378">Hydrolase</keyword>
<name>A0ABV7PF83_9BURK</name>
<dbReference type="PANTHER" id="PTHR43689:SF8">
    <property type="entry name" value="ALPHA_BETA-HYDROLASES SUPERFAMILY PROTEIN"/>
    <property type="match status" value="1"/>
</dbReference>
<dbReference type="Proteomes" id="UP001595665">
    <property type="component" value="Unassembled WGS sequence"/>
</dbReference>
<dbReference type="SUPFAM" id="SSF53474">
    <property type="entry name" value="alpha/beta-Hydrolases"/>
    <property type="match status" value="1"/>
</dbReference>
<evidence type="ECO:0000259" key="1">
    <source>
        <dbReference type="Pfam" id="PF00561"/>
    </source>
</evidence>
<dbReference type="InterPro" id="IPR000639">
    <property type="entry name" value="Epox_hydrolase-like"/>
</dbReference>
<dbReference type="PANTHER" id="PTHR43689">
    <property type="entry name" value="HYDROLASE"/>
    <property type="match status" value="1"/>
</dbReference>
<organism evidence="2 3">
    <name type="scientific">Massilia haematophila</name>
    <dbReference type="NCBI Taxonomy" id="457923"/>
    <lineage>
        <taxon>Bacteria</taxon>
        <taxon>Pseudomonadati</taxon>
        <taxon>Pseudomonadota</taxon>
        <taxon>Betaproteobacteria</taxon>
        <taxon>Burkholderiales</taxon>
        <taxon>Oxalobacteraceae</taxon>
        <taxon>Telluria group</taxon>
        <taxon>Massilia</taxon>
    </lineage>
</organism>
<dbReference type="PRINTS" id="PR00111">
    <property type="entry name" value="ABHYDROLASE"/>
</dbReference>